<evidence type="ECO:0000313" key="2">
    <source>
        <dbReference type="EMBL" id="OXU28463.1"/>
    </source>
</evidence>
<evidence type="ECO:0000313" key="3">
    <source>
        <dbReference type="Proteomes" id="UP000215335"/>
    </source>
</evidence>
<dbReference type="STRING" id="543379.A0A232FD87"/>
<evidence type="ECO:0008006" key="4">
    <source>
        <dbReference type="Google" id="ProtNLM"/>
    </source>
</evidence>
<proteinExistence type="inferred from homology"/>
<dbReference type="AlphaFoldDB" id="A0A232FD87"/>
<comment type="caution">
    <text evidence="2">The sequence shown here is derived from an EMBL/GenBank/DDBJ whole genome shotgun (WGS) entry which is preliminary data.</text>
</comment>
<dbReference type="EMBL" id="NNAY01000428">
    <property type="protein sequence ID" value="OXU28463.1"/>
    <property type="molecule type" value="Genomic_DNA"/>
</dbReference>
<dbReference type="SUPFAM" id="SSF56815">
    <property type="entry name" value="Sec1/munc18-like (SM) proteins"/>
    <property type="match status" value="1"/>
</dbReference>
<dbReference type="OrthoDB" id="549905at2759"/>
<dbReference type="Pfam" id="PF00995">
    <property type="entry name" value="Sec1"/>
    <property type="match status" value="1"/>
</dbReference>
<dbReference type="InterPro" id="IPR027482">
    <property type="entry name" value="Sec1-like_dom2"/>
</dbReference>
<name>A0A232FD87_9HYME</name>
<protein>
    <recommendedName>
        <fullName evidence="4">Sec1 family domain-containing protein 2</fullName>
    </recommendedName>
</protein>
<accession>A0A232FD87</accession>
<dbReference type="InterPro" id="IPR036045">
    <property type="entry name" value="Sec1-like_sf"/>
</dbReference>
<reference evidence="2 3" key="1">
    <citation type="journal article" date="2017" name="Curr. Biol.">
        <title>The Evolution of Venom by Co-option of Single-Copy Genes.</title>
        <authorList>
            <person name="Martinson E.O."/>
            <person name="Mrinalini"/>
            <person name="Kelkar Y.D."/>
            <person name="Chang C.H."/>
            <person name="Werren J.H."/>
        </authorList>
    </citation>
    <scope>NUCLEOTIDE SEQUENCE [LARGE SCALE GENOMIC DNA]</scope>
    <source>
        <strain evidence="2 3">Alberta</strain>
        <tissue evidence="2">Whole body</tissue>
    </source>
</reference>
<comment type="similarity">
    <text evidence="1">Belongs to the STXBP/unc-18/SEC1 family.</text>
</comment>
<evidence type="ECO:0000256" key="1">
    <source>
        <dbReference type="ARBA" id="ARBA00009884"/>
    </source>
</evidence>
<dbReference type="Proteomes" id="UP000215335">
    <property type="component" value="Unassembled WGS sequence"/>
</dbReference>
<keyword evidence="3" id="KW-1185">Reference proteome</keyword>
<dbReference type="InterPro" id="IPR001619">
    <property type="entry name" value="Sec1-like"/>
</dbReference>
<organism evidence="2 3">
    <name type="scientific">Trichomalopsis sarcophagae</name>
    <dbReference type="NCBI Taxonomy" id="543379"/>
    <lineage>
        <taxon>Eukaryota</taxon>
        <taxon>Metazoa</taxon>
        <taxon>Ecdysozoa</taxon>
        <taxon>Arthropoda</taxon>
        <taxon>Hexapoda</taxon>
        <taxon>Insecta</taxon>
        <taxon>Pterygota</taxon>
        <taxon>Neoptera</taxon>
        <taxon>Endopterygota</taxon>
        <taxon>Hymenoptera</taxon>
        <taxon>Apocrita</taxon>
        <taxon>Proctotrupomorpha</taxon>
        <taxon>Chalcidoidea</taxon>
        <taxon>Pteromalidae</taxon>
        <taxon>Pteromalinae</taxon>
        <taxon>Trichomalopsis</taxon>
    </lineage>
</organism>
<dbReference type="GO" id="GO:0016192">
    <property type="term" value="P:vesicle-mediated transport"/>
    <property type="evidence" value="ECO:0007669"/>
    <property type="project" value="InterPro"/>
</dbReference>
<sequence length="662" mass="74020">MFGQIQEFAGICWKEVLSMVNGAAIYIDHAAAECLHWYTGDSAYVTLKDAGALSVHELALYNFNNLKAKGAKQAVIISTSTDSLFYQRTLKVIIEKNDFENCIVICTAHKKVLHYTSTIPDDMLKESSYDTLKGDILHWMSDKTVTENSQVTMMFKPIFIACLKEDIFVTPPFGNLMPSTDEIVAQDWEADVDFLISSFHSLLSHYDVQEDIYSLGKLSNYVADKLENLTAAQNRRKRVTDQRKISLILVDRLLDLSTATSHNSESIMGRILCTLPHLPHHFNDVSVLMHSLSLKGEECSSSFMVPGCLATTKEDLMDILFNKKQKDVLLTLNKMLVDMSTNKESPKTSKISTRISAHSLEKGIQKFRDAESIDTLCKNSKNLQLIAAVVQALKSNKTAQIEFVISLEKLILQNLAVSGDSSSILSQLSNIVKTRASRGLEMENLLVLLIYLYAMAGPDIKFSEQQENGLKEALSSAIYEDIKKCNESDLTSEISAYYQTLLLLGVTDDQATREASIKITDQIMKILHKVLTQRKPFENYRQVMSKPNSREMAKHTGLLEQLVTDLLDEKRPDIPDLTKKSSSLLSSGFNYLTKGKTSNHPSDNAWIIIYVLGGITADEVKIVEEIKSKKGPKCPKITLGGTRLLNPLEVVDKILLTNINTI</sequence>
<dbReference type="Gene3D" id="3.40.50.1910">
    <property type="match status" value="1"/>
</dbReference>
<gene>
    <name evidence="2" type="ORF">TSAR_011460</name>
</gene>
<dbReference type="PANTHER" id="PTHR11679">
    <property type="entry name" value="VESICLE PROTEIN SORTING-ASSOCIATED"/>
    <property type="match status" value="1"/>
</dbReference>